<organism evidence="1 2">
    <name type="scientific">Periplaneta americana</name>
    <name type="common">American cockroach</name>
    <name type="synonym">Blatta americana</name>
    <dbReference type="NCBI Taxonomy" id="6978"/>
    <lineage>
        <taxon>Eukaryota</taxon>
        <taxon>Metazoa</taxon>
        <taxon>Ecdysozoa</taxon>
        <taxon>Arthropoda</taxon>
        <taxon>Hexapoda</taxon>
        <taxon>Insecta</taxon>
        <taxon>Pterygota</taxon>
        <taxon>Neoptera</taxon>
        <taxon>Polyneoptera</taxon>
        <taxon>Dictyoptera</taxon>
        <taxon>Blattodea</taxon>
        <taxon>Blattoidea</taxon>
        <taxon>Blattidae</taxon>
        <taxon>Blattinae</taxon>
        <taxon>Periplaneta</taxon>
    </lineage>
</organism>
<dbReference type="EMBL" id="JAJSOF020000023">
    <property type="protein sequence ID" value="KAJ4435853.1"/>
    <property type="molecule type" value="Genomic_DNA"/>
</dbReference>
<evidence type="ECO:0000313" key="1">
    <source>
        <dbReference type="EMBL" id="KAJ4435853.1"/>
    </source>
</evidence>
<evidence type="ECO:0000313" key="2">
    <source>
        <dbReference type="Proteomes" id="UP001148838"/>
    </source>
</evidence>
<proteinExistence type="predicted"/>
<keyword evidence="2" id="KW-1185">Reference proteome</keyword>
<accession>A0ABQ8SNU8</accession>
<reference evidence="1 2" key="1">
    <citation type="journal article" date="2022" name="Allergy">
        <title>Genome assembly and annotation of Periplaneta americana reveal a comprehensive cockroach allergen profile.</title>
        <authorList>
            <person name="Wang L."/>
            <person name="Xiong Q."/>
            <person name="Saelim N."/>
            <person name="Wang L."/>
            <person name="Nong W."/>
            <person name="Wan A.T."/>
            <person name="Shi M."/>
            <person name="Liu X."/>
            <person name="Cao Q."/>
            <person name="Hui J.H.L."/>
            <person name="Sookrung N."/>
            <person name="Leung T.F."/>
            <person name="Tungtrongchitr A."/>
            <person name="Tsui S.K.W."/>
        </authorList>
    </citation>
    <scope>NUCLEOTIDE SEQUENCE [LARGE SCALE GENOMIC DNA]</scope>
    <source>
        <strain evidence="1">PWHHKU_190912</strain>
    </source>
</reference>
<protein>
    <submittedName>
        <fullName evidence="1">Uncharacterized protein</fullName>
    </submittedName>
</protein>
<comment type="caution">
    <text evidence="1">The sequence shown here is derived from an EMBL/GenBank/DDBJ whole genome shotgun (WGS) entry which is preliminary data.</text>
</comment>
<dbReference type="Proteomes" id="UP001148838">
    <property type="component" value="Unassembled WGS sequence"/>
</dbReference>
<name>A0ABQ8SNU8_PERAM</name>
<gene>
    <name evidence="1" type="ORF">ANN_18472</name>
</gene>
<sequence length="91" mass="10405">MAGLCEGGNEPAGSLKAIWEEKNTPYRLVEEPSSSKNYIHSYSGFWTCFFLYMRIVWRNSASPYDEGWIEQKNSLRHRDLNPASELESGVA</sequence>